<accession>N0BHF7</accession>
<proteinExistence type="predicted"/>
<evidence type="ECO:0000313" key="1">
    <source>
        <dbReference type="EMBL" id="AGK59881.1"/>
    </source>
</evidence>
<gene>
    <name evidence="1" type="ORF">HYPDE_41063</name>
</gene>
<sequence length="81" mass="8586">MAMAGSAMAGDTYGRGHGNGGRGWGWNSGLNVFVDVPMTGAAAGVPEDPRNDYCREARHSCFGQWGVDEPGYGRCMRRSGC</sequence>
<dbReference type="Proteomes" id="UP000005952">
    <property type="component" value="Chromosome"/>
</dbReference>
<organism evidence="1 2">
    <name type="scientific">Hyphomicrobium denitrificans 1NES1</name>
    <dbReference type="NCBI Taxonomy" id="670307"/>
    <lineage>
        <taxon>Bacteria</taxon>
        <taxon>Pseudomonadati</taxon>
        <taxon>Pseudomonadota</taxon>
        <taxon>Alphaproteobacteria</taxon>
        <taxon>Hyphomicrobiales</taxon>
        <taxon>Hyphomicrobiaceae</taxon>
        <taxon>Hyphomicrobium</taxon>
    </lineage>
</organism>
<dbReference type="HOGENOM" id="CLU_2569216_0_0_5"/>
<name>N0BHF7_9HYPH</name>
<keyword evidence="2" id="KW-1185">Reference proteome</keyword>
<reference evidence="1 2" key="1">
    <citation type="journal article" date="2013" name="Genome Announc.">
        <title>Genome sequences for three denitrifying bacterial strains isolated from a uranium- and nitrate-contaminated subsurface environment.</title>
        <authorList>
            <person name="Venkatramanan R."/>
            <person name="Prakash O."/>
            <person name="Woyke T."/>
            <person name="Chain P."/>
            <person name="Goodwin L.A."/>
            <person name="Watson D."/>
            <person name="Brooks S."/>
            <person name="Kostka J.E."/>
            <person name="Green S.J."/>
        </authorList>
    </citation>
    <scope>NUCLEOTIDE SEQUENCE [LARGE SCALE GENOMIC DNA]</scope>
    <source>
        <strain evidence="1 2">1NES1</strain>
    </source>
</reference>
<protein>
    <submittedName>
        <fullName evidence="1">Uncharacterized protein</fullName>
    </submittedName>
</protein>
<evidence type="ECO:0000313" key="2">
    <source>
        <dbReference type="Proteomes" id="UP000005952"/>
    </source>
</evidence>
<dbReference type="KEGG" id="hdt:HYPDE_41063"/>
<dbReference type="AlphaFoldDB" id="N0BHF7"/>
<dbReference type="EMBL" id="CP005587">
    <property type="protein sequence ID" value="AGK59881.1"/>
    <property type="molecule type" value="Genomic_DNA"/>
</dbReference>